<proteinExistence type="predicted"/>
<reference evidence="1 2" key="1">
    <citation type="submission" date="2016-11" db="EMBL/GenBank/DDBJ databases">
        <title>Whole genomes of Flavobacteriaceae.</title>
        <authorList>
            <person name="Stine C."/>
            <person name="Li C."/>
            <person name="Tadesse D."/>
        </authorList>
    </citation>
    <scope>NUCLEOTIDE SEQUENCE [LARGE SCALE GENOMIC DNA]</scope>
    <source>
        <strain evidence="1 2">DSM 21068</strain>
    </source>
</reference>
<sequence length="121" mass="13796">MKPIQILLIIFCLGIFLIPKDNFYAQASHENCCKKESKTMACCEKKHNEHSSNDSKKDHQSCKDDCCSFCGTSTTFAQTIFTKSNSWDIPVFSTIQKSQFQYADPFISNSLEEIWQPPKLG</sequence>
<dbReference type="OrthoDB" id="1449897at2"/>
<evidence type="ECO:0000313" key="1">
    <source>
        <dbReference type="EMBL" id="PQA96428.1"/>
    </source>
</evidence>
<gene>
    <name evidence="1" type="ORF">B0A70_04745</name>
</gene>
<protein>
    <submittedName>
        <fullName evidence="1">Uncharacterized protein</fullName>
    </submittedName>
</protein>
<evidence type="ECO:0000313" key="2">
    <source>
        <dbReference type="Proteomes" id="UP000238314"/>
    </source>
</evidence>
<comment type="caution">
    <text evidence="1">The sequence shown here is derived from an EMBL/GenBank/DDBJ whole genome shotgun (WGS) entry which is preliminary data.</text>
</comment>
<dbReference type="EMBL" id="MUGO01000003">
    <property type="protein sequence ID" value="PQA96428.1"/>
    <property type="molecule type" value="Genomic_DNA"/>
</dbReference>
<dbReference type="AlphaFoldDB" id="A0A2S7KHK0"/>
<keyword evidence="2" id="KW-1185">Reference proteome</keyword>
<dbReference type="RefSeq" id="WP_076449275.1">
    <property type="nucleotide sequence ID" value="NZ_FTOJ01000001.1"/>
</dbReference>
<name>A0A2S7KHK0_9FLAO</name>
<organism evidence="1 2">
    <name type="scientific">Chryseobacterium piscicola</name>
    <dbReference type="NCBI Taxonomy" id="551459"/>
    <lineage>
        <taxon>Bacteria</taxon>
        <taxon>Pseudomonadati</taxon>
        <taxon>Bacteroidota</taxon>
        <taxon>Flavobacteriia</taxon>
        <taxon>Flavobacteriales</taxon>
        <taxon>Weeksellaceae</taxon>
        <taxon>Chryseobacterium group</taxon>
        <taxon>Chryseobacterium</taxon>
    </lineage>
</organism>
<accession>A0A2S7KHK0</accession>
<dbReference type="Proteomes" id="UP000238314">
    <property type="component" value="Unassembled WGS sequence"/>
</dbReference>